<dbReference type="AlphaFoldDB" id="A0A1I3WD74"/>
<dbReference type="RefSeq" id="WP_149758636.1">
    <property type="nucleotide sequence ID" value="NZ_BSPE01000028.1"/>
</dbReference>
<accession>A0A1I3WD74</accession>
<gene>
    <name evidence="1" type="ORF">SAMN04488498_102120</name>
</gene>
<dbReference type="EMBL" id="FOSL01000002">
    <property type="protein sequence ID" value="SFK05149.1"/>
    <property type="molecule type" value="Genomic_DNA"/>
</dbReference>
<reference evidence="1 2" key="1">
    <citation type="submission" date="2016-10" db="EMBL/GenBank/DDBJ databases">
        <authorList>
            <person name="Varghese N."/>
            <person name="Submissions S."/>
        </authorList>
    </citation>
    <scope>NUCLEOTIDE SEQUENCE [LARGE SCALE GENOMIC DNA]</scope>
    <source>
        <strain evidence="1 2">DSM 21822</strain>
    </source>
</reference>
<protein>
    <submittedName>
        <fullName evidence="1">Uncharacterized protein</fullName>
    </submittedName>
</protein>
<proteinExistence type="predicted"/>
<organism evidence="1 2">
    <name type="scientific">Neomesorhizobium albiziae</name>
    <dbReference type="NCBI Taxonomy" id="335020"/>
    <lineage>
        <taxon>Bacteria</taxon>
        <taxon>Pseudomonadati</taxon>
        <taxon>Pseudomonadota</taxon>
        <taxon>Alphaproteobacteria</taxon>
        <taxon>Hyphomicrobiales</taxon>
        <taxon>Phyllobacteriaceae</taxon>
        <taxon>Neomesorhizobium</taxon>
    </lineage>
</organism>
<keyword evidence="2" id="KW-1185">Reference proteome</keyword>
<sequence>MNKILNHAKMYVIGDRDSGIVMIKTNPVKIVRISRKAIEDYGQARKMSYDEVFGMLASRTKKIADLGKVSGASMPDDDAFFDSLGMAIAAGTTISEADFCFVADVDNDLYQSIRSRVEPIKGALAKLEGATPELEEALLD</sequence>
<dbReference type="Proteomes" id="UP000323300">
    <property type="component" value="Unassembled WGS sequence"/>
</dbReference>
<evidence type="ECO:0000313" key="1">
    <source>
        <dbReference type="EMBL" id="SFK05149.1"/>
    </source>
</evidence>
<evidence type="ECO:0000313" key="2">
    <source>
        <dbReference type="Proteomes" id="UP000323300"/>
    </source>
</evidence>
<dbReference type="OrthoDB" id="8120729at2"/>
<name>A0A1I3WD74_9HYPH</name>